<dbReference type="Proteomes" id="UP000002698">
    <property type="component" value="Plasmid PL131"/>
</dbReference>
<evidence type="ECO:0000313" key="1">
    <source>
        <dbReference type="EMBL" id="CAI50913.1"/>
    </source>
</evidence>
<evidence type="ECO:0008006" key="3">
    <source>
        <dbReference type="Google" id="ProtNLM"/>
    </source>
</evidence>
<protein>
    <recommendedName>
        <fullName evidence="3">RNA ligase domain-containing protein</fullName>
    </recommendedName>
</protein>
<dbReference type="EMBL" id="CR936258">
    <property type="protein sequence ID" value="CAI50913.1"/>
    <property type="molecule type" value="Genomic_DNA"/>
</dbReference>
<dbReference type="HOGENOM" id="CLU_996059_0_0_2"/>
<proteinExistence type="predicted"/>
<keyword evidence="1" id="KW-0614">Plasmid</keyword>
<organism evidence="1 2">
    <name type="scientific">Natronomonas pharaonis (strain ATCC 35678 / DSM 2160 / CIP 103997 / JCM 8858 / NBRC 14720 / NCIMB 2260 / Gabara)</name>
    <name type="common">Halobacterium pharaonis</name>
    <dbReference type="NCBI Taxonomy" id="348780"/>
    <lineage>
        <taxon>Archaea</taxon>
        <taxon>Methanobacteriati</taxon>
        <taxon>Methanobacteriota</taxon>
        <taxon>Stenosarchaea group</taxon>
        <taxon>Halobacteria</taxon>
        <taxon>Halobacteriales</taxon>
        <taxon>Natronomonadaceae</taxon>
        <taxon>Natronomonas</taxon>
    </lineage>
</organism>
<dbReference type="EnsemblBacteria" id="CAI50913">
    <property type="protein sequence ID" value="CAI50913"/>
    <property type="gene ID" value="NP_6266A"/>
</dbReference>
<dbReference type="OrthoDB" id="326212at2157"/>
<dbReference type="KEGG" id="nph:NP_6266A"/>
<gene>
    <name evidence="1" type="ordered locus">NP_6266A</name>
</gene>
<geneLocation type="plasmid" evidence="1 2">
    <name>PL131</name>
</geneLocation>
<accession>Q3ILV7</accession>
<reference evidence="1 2" key="1">
    <citation type="journal article" date="2005" name="Genome Res.">
        <title>Living with two extremes: conclusions from the genome sequence of Natronomonas pharaonis.</title>
        <authorList>
            <person name="Falb M."/>
            <person name="Pfeiffer F."/>
            <person name="Palm P."/>
            <person name="Rodewald K."/>
            <person name="Hickmann V."/>
            <person name="Tittor J."/>
            <person name="Oesterhelt D."/>
        </authorList>
    </citation>
    <scope>NUCLEOTIDE SEQUENCE [LARGE SCALE GENOMIC DNA]</scope>
    <source>
        <strain evidence="2">ATCC 35678 / DSM 2160 / CIP 103997 / JCM 8858 / NBRC 14720 / NCIMB 2260 / Gabara</strain>
    </source>
</reference>
<name>Q3ILV7_NATPD</name>
<keyword evidence="2" id="KW-1185">Reference proteome</keyword>
<sequence length="281" mass="30610">MKACPETATLASVDDLSGHLWVQELPTGGTFRFQVAASGLVTFAVGDRTFDSAESVPIQYRRAAQLITNQIDRAALQAATSASSTVTFCGMTTWNEGLNYEWDVLPAFVGVDVWSSSKETFLSPDAATGVFKRLGLPTLPAIEKEASAAHTDFARFDNDTAFPESAWRSGKAAGVLLRDKSDGHVTVWQSECDESPSATRGPSVTELADTYATNERIERTVELLEDDTATPTVASVRDRLIADIAREAYVELFTDGEFIVSFPEFRSVVAQRVQQHQSLSE</sequence>
<dbReference type="AlphaFoldDB" id="Q3ILV7"/>
<evidence type="ECO:0000313" key="2">
    <source>
        <dbReference type="Proteomes" id="UP000002698"/>
    </source>
</evidence>